<evidence type="ECO:0000256" key="1">
    <source>
        <dbReference type="ARBA" id="ARBA00005594"/>
    </source>
</evidence>
<dbReference type="PANTHER" id="PTHR43766">
    <property type="entry name" value="TRYPTOPHAN--TRNA LIGASE, MITOCHONDRIAL"/>
    <property type="match status" value="1"/>
</dbReference>
<comment type="catalytic activity">
    <reaction evidence="7 8">
        <text>tRNA(Trp) + L-tryptophan + ATP = L-tryptophyl-tRNA(Trp) + AMP + diphosphate + H(+)</text>
        <dbReference type="Rhea" id="RHEA:24080"/>
        <dbReference type="Rhea" id="RHEA-COMP:9671"/>
        <dbReference type="Rhea" id="RHEA-COMP:9705"/>
        <dbReference type="ChEBI" id="CHEBI:15378"/>
        <dbReference type="ChEBI" id="CHEBI:30616"/>
        <dbReference type="ChEBI" id="CHEBI:33019"/>
        <dbReference type="ChEBI" id="CHEBI:57912"/>
        <dbReference type="ChEBI" id="CHEBI:78442"/>
        <dbReference type="ChEBI" id="CHEBI:78535"/>
        <dbReference type="ChEBI" id="CHEBI:456215"/>
        <dbReference type="EC" id="6.1.1.2"/>
    </reaction>
</comment>
<dbReference type="AlphaFoldDB" id="W8KV95"/>
<dbReference type="HOGENOM" id="CLU_029244_0_0_6"/>
<dbReference type="InterPro" id="IPR024109">
    <property type="entry name" value="Trp-tRNA-ligase_bac-type"/>
</dbReference>
<dbReference type="PANTHER" id="PTHR43766:SF1">
    <property type="entry name" value="TRYPTOPHAN--TRNA LIGASE, MITOCHONDRIAL"/>
    <property type="match status" value="1"/>
</dbReference>
<dbReference type="EC" id="6.1.1.2" evidence="8"/>
<dbReference type="NCBIfam" id="NF008922">
    <property type="entry name" value="PRK12283.1"/>
    <property type="match status" value="1"/>
</dbReference>
<dbReference type="RefSeq" id="WP_025281974.1">
    <property type="nucleotide sequence ID" value="NZ_CP007268.1"/>
</dbReference>
<evidence type="ECO:0000313" key="11">
    <source>
        <dbReference type="Proteomes" id="UP000019442"/>
    </source>
</evidence>
<keyword evidence="3 8" id="KW-0547">Nucleotide-binding</keyword>
<comment type="similarity">
    <text evidence="1 8 9">Belongs to the class-I aminoacyl-tRNA synthetase family.</text>
</comment>
<feature type="binding site" evidence="8">
    <location>
        <begin position="16"/>
        <end position="18"/>
    </location>
    <ligand>
        <name>ATP</name>
        <dbReference type="ChEBI" id="CHEBI:30616"/>
    </ligand>
</feature>
<comment type="function">
    <text evidence="8">Catalyzes the attachment of tryptophan to tRNA(Trp).</text>
</comment>
<comment type="caution">
    <text evidence="8">Lacks conserved residue(s) required for the propagation of feature annotation.</text>
</comment>
<dbReference type="InterPro" id="IPR002306">
    <property type="entry name" value="Trp-tRNA-ligase"/>
</dbReference>
<dbReference type="FunFam" id="1.10.240.10:FF:000005">
    <property type="entry name" value="Tryptophan--tRNA ligase"/>
    <property type="match status" value="1"/>
</dbReference>
<dbReference type="OrthoDB" id="9801042at2"/>
<dbReference type="CDD" id="cd00806">
    <property type="entry name" value="TrpRS_core"/>
    <property type="match status" value="1"/>
</dbReference>
<keyword evidence="11" id="KW-1185">Reference proteome</keyword>
<evidence type="ECO:0000256" key="2">
    <source>
        <dbReference type="ARBA" id="ARBA00022598"/>
    </source>
</evidence>
<evidence type="ECO:0000256" key="5">
    <source>
        <dbReference type="ARBA" id="ARBA00022917"/>
    </source>
</evidence>
<name>W8KV95_9GAMM</name>
<evidence type="ECO:0000256" key="4">
    <source>
        <dbReference type="ARBA" id="ARBA00022840"/>
    </source>
</evidence>
<dbReference type="InterPro" id="IPR001412">
    <property type="entry name" value="aa-tRNA-synth_I_CS"/>
</dbReference>
<keyword evidence="8" id="KW-0963">Cytoplasm</keyword>
<keyword evidence="4 8" id="KW-0067">ATP-binding</keyword>
<dbReference type="InterPro" id="IPR002305">
    <property type="entry name" value="aa-tRNA-synth_Ic"/>
</dbReference>
<gene>
    <name evidence="8" type="primary">trpS</name>
    <name evidence="10" type="ORF">M911_10470</name>
</gene>
<evidence type="ECO:0000313" key="10">
    <source>
        <dbReference type="EMBL" id="AHK79506.1"/>
    </source>
</evidence>
<evidence type="ECO:0000256" key="3">
    <source>
        <dbReference type="ARBA" id="ARBA00022741"/>
    </source>
</evidence>
<dbReference type="HAMAP" id="MF_00140_B">
    <property type="entry name" value="Trp_tRNA_synth_B"/>
    <property type="match status" value="1"/>
</dbReference>
<dbReference type="Gene3D" id="3.40.50.620">
    <property type="entry name" value="HUPs"/>
    <property type="match status" value="1"/>
</dbReference>
<dbReference type="Gene3D" id="1.10.240.10">
    <property type="entry name" value="Tyrosyl-Transfer RNA Synthetase"/>
    <property type="match status" value="1"/>
</dbReference>
<evidence type="ECO:0000256" key="8">
    <source>
        <dbReference type="HAMAP-Rule" id="MF_00140"/>
    </source>
</evidence>
<dbReference type="Pfam" id="PF00579">
    <property type="entry name" value="tRNA-synt_1b"/>
    <property type="match status" value="2"/>
</dbReference>
<reference evidence="11" key="2">
    <citation type="submission" date="2014-02" db="EMBL/GenBank/DDBJ databases">
        <title>Draft Genome Sequence of extremely halophilic bacteria Halorhodospira halochloris.</title>
        <authorList>
            <person name="Singh K.S."/>
        </authorList>
    </citation>
    <scope>NUCLEOTIDE SEQUENCE [LARGE SCALE GENOMIC DNA]</scope>
    <source>
        <strain evidence="11">A</strain>
    </source>
</reference>
<evidence type="ECO:0000256" key="6">
    <source>
        <dbReference type="ARBA" id="ARBA00023146"/>
    </source>
</evidence>
<dbReference type="GO" id="GO:0005829">
    <property type="term" value="C:cytosol"/>
    <property type="evidence" value="ECO:0007669"/>
    <property type="project" value="TreeGrafter"/>
</dbReference>
<dbReference type="InterPro" id="IPR050203">
    <property type="entry name" value="Trp-tRNA_synthetase"/>
</dbReference>
<protein>
    <recommendedName>
        <fullName evidence="8">Tryptophan--tRNA ligase</fullName>
        <ecNumber evidence="8">6.1.1.2</ecNumber>
    </recommendedName>
    <alternativeName>
        <fullName evidence="8">Tryptophanyl-tRNA synthetase</fullName>
        <shortName evidence="8">TrpRS</shortName>
    </alternativeName>
</protein>
<feature type="binding site" evidence="8">
    <location>
        <begin position="155"/>
        <end position="157"/>
    </location>
    <ligand>
        <name>ATP</name>
        <dbReference type="ChEBI" id="CHEBI:30616"/>
    </ligand>
</feature>
<comment type="subunit">
    <text evidence="8">Homodimer.</text>
</comment>
<dbReference type="PRINTS" id="PR01039">
    <property type="entry name" value="TRNASYNTHTRP"/>
</dbReference>
<dbReference type="InterPro" id="IPR014729">
    <property type="entry name" value="Rossmann-like_a/b/a_fold"/>
</dbReference>
<dbReference type="GO" id="GO:0004830">
    <property type="term" value="F:tryptophan-tRNA ligase activity"/>
    <property type="evidence" value="ECO:0007669"/>
    <property type="project" value="UniProtKB-UniRule"/>
</dbReference>
<dbReference type="GO" id="GO:0005524">
    <property type="term" value="F:ATP binding"/>
    <property type="evidence" value="ECO:0007669"/>
    <property type="project" value="UniProtKB-UniRule"/>
</dbReference>
<organism evidence="10 11">
    <name type="scientific">Ectothiorhodospira haloalkaliphila</name>
    <dbReference type="NCBI Taxonomy" id="421628"/>
    <lineage>
        <taxon>Bacteria</taxon>
        <taxon>Pseudomonadati</taxon>
        <taxon>Pseudomonadota</taxon>
        <taxon>Gammaproteobacteria</taxon>
        <taxon>Chromatiales</taxon>
        <taxon>Ectothiorhodospiraceae</taxon>
        <taxon>Ectothiorhodospira</taxon>
    </lineage>
</organism>
<dbReference type="SUPFAM" id="SSF52374">
    <property type="entry name" value="Nucleotidylyl transferase"/>
    <property type="match status" value="1"/>
</dbReference>
<sequence>MSSLPTQNQRVLSGMRPTGRLHLGHYHGVLKNWVELQHSYECLYFVADWHALTTHYEDPRVLGESVWEMVVDWLAAGVSPGSSRIFIQSRVPEHAELHLLLSMITPLGWLERVPTYKDQQEKLKELDLATYGFLGYPLLQSADVLIYKAGLVPVGEDQVSHLEVTREVARRFNHLYGCEPGFEEKAEAAVDKMGKKNARMYRDLRRRYQEKGEDEALDVARALLETQQNISLGDRERLFGYLEGGGRIILPEPQPLLTKASKMPGLDGQKMSKSYGNTISLRDEPADVEKKIRTMPTDPARVRRTDPGDPDKCPVWQLHQVYTTEDVHNWVQEGCRSAGIGCLECKQPVVDGVLAELGPMQARAKDYESDPNLVRSVVAEGCEAARDIARDTLEEVRRAMGLAYR</sequence>
<evidence type="ECO:0000256" key="7">
    <source>
        <dbReference type="ARBA" id="ARBA00049929"/>
    </source>
</evidence>
<accession>W8KV95</accession>
<dbReference type="GO" id="GO:0006436">
    <property type="term" value="P:tryptophanyl-tRNA aminoacylation"/>
    <property type="evidence" value="ECO:0007669"/>
    <property type="project" value="UniProtKB-UniRule"/>
</dbReference>
<dbReference type="PROSITE" id="PS00178">
    <property type="entry name" value="AA_TRNA_LIGASE_I"/>
    <property type="match status" value="1"/>
</dbReference>
<feature type="binding site" evidence="8">
    <location>
        <begin position="270"/>
        <end position="274"/>
    </location>
    <ligand>
        <name>ATP</name>
        <dbReference type="ChEBI" id="CHEBI:30616"/>
    </ligand>
</feature>
<keyword evidence="2 8" id="KW-0436">Ligase</keyword>
<feature type="short sequence motif" description="'KMSKS' region" evidence="8">
    <location>
        <begin position="270"/>
        <end position="274"/>
    </location>
</feature>
<dbReference type="PATRIC" id="fig|1354791.3.peg.2544"/>
<dbReference type="KEGG" id="hhc:M911_10470"/>
<evidence type="ECO:0000256" key="9">
    <source>
        <dbReference type="RuleBase" id="RU363036"/>
    </source>
</evidence>
<keyword evidence="6 8" id="KW-0030">Aminoacyl-tRNA synthetase</keyword>
<proteinExistence type="inferred from homology"/>
<comment type="subcellular location">
    <subcellularLocation>
        <location evidence="8">Cytoplasm</location>
    </subcellularLocation>
</comment>
<dbReference type="EMBL" id="CP007268">
    <property type="protein sequence ID" value="AHK79506.1"/>
    <property type="molecule type" value="Genomic_DNA"/>
</dbReference>
<dbReference type="NCBIfam" id="TIGR00233">
    <property type="entry name" value="trpS"/>
    <property type="match status" value="1"/>
</dbReference>
<feature type="binding site" evidence="8">
    <location>
        <position position="143"/>
    </location>
    <ligand>
        <name>L-tryptophan</name>
        <dbReference type="ChEBI" id="CHEBI:57912"/>
    </ligand>
</feature>
<feature type="binding site" evidence="8">
    <location>
        <begin position="24"/>
        <end position="25"/>
    </location>
    <ligand>
        <name>ATP</name>
        <dbReference type="ChEBI" id="CHEBI:30616"/>
    </ligand>
</feature>
<keyword evidence="5 8" id="KW-0648">Protein biosynthesis</keyword>
<reference evidence="10 11" key="1">
    <citation type="journal article" date="2014" name="J Genomics">
        <title>Draft Genome Sequence of the Extremely Halophilic Phototrophic Purple Sulfur Bacterium Halorhodospira halochloris.</title>
        <authorList>
            <person name="Singh K.S."/>
            <person name="Kirksey J."/>
            <person name="Hoff W.D."/>
            <person name="Deole R."/>
        </authorList>
    </citation>
    <scope>NUCLEOTIDE SEQUENCE [LARGE SCALE GENOMIC DNA]</scope>
    <source>
        <strain evidence="10 11">A</strain>
    </source>
</reference>
<feature type="short sequence motif" description="'HIGH' region" evidence="8">
    <location>
        <begin position="17"/>
        <end position="25"/>
    </location>
</feature>
<dbReference type="Proteomes" id="UP000019442">
    <property type="component" value="Chromosome"/>
</dbReference>